<dbReference type="AlphaFoldDB" id="A0A0F3NJS1"/>
<protein>
    <recommendedName>
        <fullName evidence="3">Surface antigen family protein</fullName>
    </recommendedName>
</protein>
<dbReference type="Proteomes" id="UP000033754">
    <property type="component" value="Unassembled WGS sequence"/>
</dbReference>
<evidence type="ECO:0008006" key="3">
    <source>
        <dbReference type="Google" id="ProtNLM"/>
    </source>
</evidence>
<evidence type="ECO:0000313" key="1">
    <source>
        <dbReference type="EMBL" id="KJV68275.1"/>
    </source>
</evidence>
<reference evidence="1 2" key="1">
    <citation type="submission" date="2015-01" db="EMBL/GenBank/DDBJ databases">
        <title>Genome Sequencing of Rickettsiales.</title>
        <authorList>
            <person name="Daugherty S.C."/>
            <person name="Su Q."/>
            <person name="Abolude K."/>
            <person name="Beier-Sexton M."/>
            <person name="Carlyon J.A."/>
            <person name="Carter R."/>
            <person name="Day N.P."/>
            <person name="Dumler S.J."/>
            <person name="Dyachenko V."/>
            <person name="Godinez A."/>
            <person name="Kurtti T.J."/>
            <person name="Lichay M."/>
            <person name="Mullins K.E."/>
            <person name="Ott S."/>
            <person name="Pappas-Brown V."/>
            <person name="Paris D.H."/>
            <person name="Patel P."/>
            <person name="Richards A.L."/>
            <person name="Sadzewicz L."/>
            <person name="Sears K."/>
            <person name="Seidman D."/>
            <person name="Sengamalay N."/>
            <person name="Stenos J."/>
            <person name="Tallon L.J."/>
            <person name="Vincent G."/>
            <person name="Fraser C.M."/>
            <person name="Munderloh U."/>
            <person name="Dunning-Hotopp J.C."/>
        </authorList>
    </citation>
    <scope>NUCLEOTIDE SEQUENCE [LARGE SCALE GENOMIC DNA]</scope>
    <source>
        <strain evidence="1 2">NCH-1</strain>
    </source>
</reference>
<dbReference type="EMBL" id="LANT01000001">
    <property type="protein sequence ID" value="KJV68275.1"/>
    <property type="molecule type" value="Genomic_DNA"/>
</dbReference>
<evidence type="ECO:0000313" key="2">
    <source>
        <dbReference type="Proteomes" id="UP000033754"/>
    </source>
</evidence>
<name>A0A0F3NJS1_ANAPH</name>
<gene>
    <name evidence="1" type="ORF">EPHNCH_0384</name>
</gene>
<organism evidence="1 2">
    <name type="scientific">Anaplasma phagocytophilum str. NCH-1</name>
    <dbReference type="NCBI Taxonomy" id="1359161"/>
    <lineage>
        <taxon>Bacteria</taxon>
        <taxon>Pseudomonadati</taxon>
        <taxon>Pseudomonadota</taxon>
        <taxon>Alphaproteobacteria</taxon>
        <taxon>Rickettsiales</taxon>
        <taxon>Anaplasmataceae</taxon>
        <taxon>Anaplasma</taxon>
        <taxon>phagocytophilum group</taxon>
    </lineage>
</organism>
<accession>A0A0F3NJS1</accession>
<proteinExistence type="predicted"/>
<dbReference type="PATRIC" id="fig|1359161.3.peg.399"/>
<comment type="caution">
    <text evidence="1">The sequence shown here is derived from an EMBL/GenBank/DDBJ whole genome shotgun (WGS) entry which is preliminary data.</text>
</comment>
<sequence length="64" mass="7231">MLFKRYYETREKSSGVVPHACVGLEGNSVGVVDITIPTLDPCGFPGSWVPYSYKYNPLHVSRRR</sequence>